<organism evidence="2 3">
    <name type="scientific">Hymenobacter telluris</name>
    <dbReference type="NCBI Taxonomy" id="2816474"/>
    <lineage>
        <taxon>Bacteria</taxon>
        <taxon>Pseudomonadati</taxon>
        <taxon>Bacteroidota</taxon>
        <taxon>Cytophagia</taxon>
        <taxon>Cytophagales</taxon>
        <taxon>Hymenobacteraceae</taxon>
        <taxon>Hymenobacter</taxon>
    </lineage>
</organism>
<gene>
    <name evidence="2" type="ORF">J0X19_04480</name>
</gene>
<dbReference type="RefSeq" id="WP_206981665.1">
    <property type="nucleotide sequence ID" value="NZ_JAFLQZ010000002.1"/>
</dbReference>
<protein>
    <recommendedName>
        <fullName evidence="4">Secreted protein</fullName>
    </recommendedName>
</protein>
<accession>A0A939J7Y3</accession>
<comment type="caution">
    <text evidence="2">The sequence shown here is derived from an EMBL/GenBank/DDBJ whole genome shotgun (WGS) entry which is preliminary data.</text>
</comment>
<reference evidence="2" key="1">
    <citation type="submission" date="2021-03" db="EMBL/GenBank/DDBJ databases">
        <authorList>
            <person name="Kim M.K."/>
        </authorList>
    </citation>
    <scope>NUCLEOTIDE SEQUENCE</scope>
    <source>
        <strain evidence="2">BT186</strain>
    </source>
</reference>
<evidence type="ECO:0008006" key="4">
    <source>
        <dbReference type="Google" id="ProtNLM"/>
    </source>
</evidence>
<dbReference type="EMBL" id="JAFLQZ010000002">
    <property type="protein sequence ID" value="MBO0357189.1"/>
    <property type="molecule type" value="Genomic_DNA"/>
</dbReference>
<evidence type="ECO:0000313" key="2">
    <source>
        <dbReference type="EMBL" id="MBO0357189.1"/>
    </source>
</evidence>
<evidence type="ECO:0000256" key="1">
    <source>
        <dbReference type="SAM" id="SignalP"/>
    </source>
</evidence>
<feature type="chain" id="PRO_5038080436" description="Secreted protein" evidence="1">
    <location>
        <begin position="22"/>
        <end position="74"/>
    </location>
</feature>
<name>A0A939J7Y3_9BACT</name>
<dbReference type="AlphaFoldDB" id="A0A939J7Y3"/>
<keyword evidence="3" id="KW-1185">Reference proteome</keyword>
<feature type="signal peptide" evidence="1">
    <location>
        <begin position="1"/>
        <end position="21"/>
    </location>
</feature>
<keyword evidence="1" id="KW-0732">Signal</keyword>
<sequence>MNFLSTAFQLPVAPAAGTSLAAHLTGAVSVIQPPVAAPPAQHEYKVRQMASHATHRAQVLAQRRTTIPSSAKRW</sequence>
<dbReference type="Proteomes" id="UP000664144">
    <property type="component" value="Unassembled WGS sequence"/>
</dbReference>
<evidence type="ECO:0000313" key="3">
    <source>
        <dbReference type="Proteomes" id="UP000664144"/>
    </source>
</evidence>
<proteinExistence type="predicted"/>